<proteinExistence type="inferred from homology"/>
<dbReference type="EC" id="1.1.1.25" evidence="2 8"/>
<feature type="domain" description="SDH C-terminal" evidence="11">
    <location>
        <begin position="237"/>
        <end position="263"/>
    </location>
</feature>
<feature type="binding site" evidence="8">
    <location>
        <position position="102"/>
    </location>
    <ligand>
        <name>shikimate</name>
        <dbReference type="ChEBI" id="CHEBI:36208"/>
    </ligand>
</feature>
<dbReference type="Gene3D" id="3.40.50.720">
    <property type="entry name" value="NAD(P)-binding Rossmann-like Domain"/>
    <property type="match status" value="1"/>
</dbReference>
<evidence type="ECO:0000256" key="2">
    <source>
        <dbReference type="ARBA" id="ARBA00012962"/>
    </source>
</evidence>
<keyword evidence="6 8" id="KW-0057">Aromatic amino acid biosynthesis</keyword>
<dbReference type="OrthoDB" id="9776868at2"/>
<dbReference type="Gene3D" id="3.40.50.10860">
    <property type="entry name" value="Leucine Dehydrogenase, chain A, domain 1"/>
    <property type="match status" value="1"/>
</dbReference>
<dbReference type="EMBL" id="PJZH01000031">
    <property type="protein sequence ID" value="PLR30428.1"/>
    <property type="molecule type" value="Genomic_DNA"/>
</dbReference>
<sequence>MDLYAVFGNPISHSKSPRIHALFAQQTGITHPYGKILAPLDAFEHTLDAFFDAGGMGANVTVPFKEQAYARADQLSERAALSGAVNTLKKCEDGSLLGDNTDGIGLLSDLERLGMIQPGVRILLLGAGGAARGVILPLLSYGCSIVIANRTFAKAEQLAQLFSHRGEIKAETFAALSEPHFDVIINATASGLQGDIPAIPSSLITPDVRLYDMFYQQGLTPFLSWGSQLGAAQWSDGLGMLVGQAAHAFMLWHGVMPDIAPVLVALKQDMAG</sequence>
<feature type="binding site" evidence="8">
    <location>
        <position position="237"/>
    </location>
    <ligand>
        <name>NADP(+)</name>
        <dbReference type="ChEBI" id="CHEBI:58349"/>
    </ligand>
</feature>
<dbReference type="Pfam" id="PF08501">
    <property type="entry name" value="Shikimate_dh_N"/>
    <property type="match status" value="1"/>
</dbReference>
<evidence type="ECO:0000259" key="9">
    <source>
        <dbReference type="Pfam" id="PF01488"/>
    </source>
</evidence>
<keyword evidence="3 8" id="KW-0028">Amino-acid biosynthesis</keyword>
<feature type="binding site" evidence="8">
    <location>
        <position position="61"/>
    </location>
    <ligand>
        <name>shikimate</name>
        <dbReference type="ChEBI" id="CHEBI:36208"/>
    </ligand>
</feature>
<evidence type="ECO:0000256" key="1">
    <source>
        <dbReference type="ARBA" id="ARBA00004871"/>
    </source>
</evidence>
<dbReference type="Pfam" id="PF18317">
    <property type="entry name" value="SDH_C"/>
    <property type="match status" value="1"/>
</dbReference>
<evidence type="ECO:0000256" key="7">
    <source>
        <dbReference type="ARBA" id="ARBA00049442"/>
    </source>
</evidence>
<dbReference type="PANTHER" id="PTHR21089">
    <property type="entry name" value="SHIKIMATE DEHYDROGENASE"/>
    <property type="match status" value="1"/>
</dbReference>
<comment type="function">
    <text evidence="8">Involved in the biosynthesis of the chorismate, which leads to the biosynthesis of aromatic amino acids. Catalyzes the reversible NADPH linked reduction of 3-dehydroshikimate (DHSA) to yield shikimate (SA).</text>
</comment>
<dbReference type="GO" id="GO:0009423">
    <property type="term" value="P:chorismate biosynthetic process"/>
    <property type="evidence" value="ECO:0007669"/>
    <property type="project" value="UniProtKB-UniRule"/>
</dbReference>
<feature type="domain" description="Shikimate dehydrogenase substrate binding N-terminal" evidence="10">
    <location>
        <begin position="6"/>
        <end position="88"/>
    </location>
</feature>
<dbReference type="InterPro" id="IPR022893">
    <property type="entry name" value="Shikimate_DH_fam"/>
</dbReference>
<evidence type="ECO:0000259" key="11">
    <source>
        <dbReference type="Pfam" id="PF18317"/>
    </source>
</evidence>
<dbReference type="Proteomes" id="UP000234503">
    <property type="component" value="Unassembled WGS sequence"/>
</dbReference>
<dbReference type="FunFam" id="3.40.50.10860:FF:000006">
    <property type="entry name" value="Shikimate dehydrogenase (NADP(+))"/>
    <property type="match status" value="1"/>
</dbReference>
<feature type="binding site" evidence="8">
    <location>
        <begin position="149"/>
        <end position="154"/>
    </location>
    <ligand>
        <name>NADP(+)</name>
        <dbReference type="ChEBI" id="CHEBI:58349"/>
    </ligand>
</feature>
<feature type="binding site" evidence="8">
    <location>
        <position position="77"/>
    </location>
    <ligand>
        <name>NADP(+)</name>
        <dbReference type="ChEBI" id="CHEBI:58349"/>
    </ligand>
</feature>
<feature type="active site" description="Proton acceptor" evidence="8">
    <location>
        <position position="65"/>
    </location>
</feature>
<dbReference type="CDD" id="cd01065">
    <property type="entry name" value="NAD_bind_Shikimate_DH"/>
    <property type="match status" value="1"/>
</dbReference>
<keyword evidence="5 8" id="KW-0560">Oxidoreductase</keyword>
<accession>A0A2N5DUI8</accession>
<dbReference type="NCBIfam" id="NF001310">
    <property type="entry name" value="PRK00258.1-2"/>
    <property type="match status" value="1"/>
</dbReference>
<dbReference type="InterPro" id="IPR006151">
    <property type="entry name" value="Shikm_DH/Glu-tRNA_Rdtase"/>
</dbReference>
<dbReference type="GO" id="GO:0005829">
    <property type="term" value="C:cytosol"/>
    <property type="evidence" value="ECO:0007669"/>
    <property type="project" value="TreeGrafter"/>
</dbReference>
<feature type="binding site" evidence="8">
    <location>
        <position position="213"/>
    </location>
    <ligand>
        <name>NADP(+)</name>
        <dbReference type="ChEBI" id="CHEBI:58349"/>
    </ligand>
</feature>
<dbReference type="GO" id="GO:0008652">
    <property type="term" value="P:amino acid biosynthetic process"/>
    <property type="evidence" value="ECO:0007669"/>
    <property type="project" value="UniProtKB-KW"/>
</dbReference>
<evidence type="ECO:0000256" key="8">
    <source>
        <dbReference type="HAMAP-Rule" id="MF_00222"/>
    </source>
</evidence>
<dbReference type="PANTHER" id="PTHR21089:SF1">
    <property type="entry name" value="BIFUNCTIONAL 3-DEHYDROQUINATE DEHYDRATASE_SHIKIMATE DEHYDROGENASE, CHLOROPLASTIC"/>
    <property type="match status" value="1"/>
</dbReference>
<dbReference type="InterPro" id="IPR036291">
    <property type="entry name" value="NAD(P)-bd_dom_sf"/>
</dbReference>
<dbReference type="GO" id="GO:0019632">
    <property type="term" value="P:shikimate metabolic process"/>
    <property type="evidence" value="ECO:0007669"/>
    <property type="project" value="InterPro"/>
</dbReference>
<dbReference type="RefSeq" id="WP_101826686.1">
    <property type="nucleotide sequence ID" value="NZ_PJZH01000031.1"/>
</dbReference>
<comment type="subunit">
    <text evidence="8">Homodimer.</text>
</comment>
<dbReference type="UniPathway" id="UPA00053">
    <property type="reaction ID" value="UER00087"/>
</dbReference>
<dbReference type="FunFam" id="3.40.50.720:FF:000104">
    <property type="entry name" value="Shikimate dehydrogenase (NADP(+))"/>
    <property type="match status" value="1"/>
</dbReference>
<name>A0A2N5DUI8_9GAMM</name>
<evidence type="ECO:0000259" key="10">
    <source>
        <dbReference type="Pfam" id="PF08501"/>
    </source>
</evidence>
<comment type="catalytic activity">
    <reaction evidence="7 8">
        <text>shikimate + NADP(+) = 3-dehydroshikimate + NADPH + H(+)</text>
        <dbReference type="Rhea" id="RHEA:17737"/>
        <dbReference type="ChEBI" id="CHEBI:15378"/>
        <dbReference type="ChEBI" id="CHEBI:16630"/>
        <dbReference type="ChEBI" id="CHEBI:36208"/>
        <dbReference type="ChEBI" id="CHEBI:57783"/>
        <dbReference type="ChEBI" id="CHEBI:58349"/>
        <dbReference type="EC" id="1.1.1.25"/>
    </reaction>
</comment>
<evidence type="ECO:0000256" key="4">
    <source>
        <dbReference type="ARBA" id="ARBA00022857"/>
    </source>
</evidence>
<dbReference type="Pfam" id="PF01488">
    <property type="entry name" value="Shikimate_DH"/>
    <property type="match status" value="1"/>
</dbReference>
<feature type="domain" description="Quinate/shikimate 5-dehydrogenase/glutamyl-tRNA reductase" evidence="9">
    <location>
        <begin position="120"/>
        <end position="190"/>
    </location>
</feature>
<comment type="similarity">
    <text evidence="8">Belongs to the shikimate dehydrogenase family.</text>
</comment>
<dbReference type="SUPFAM" id="SSF51735">
    <property type="entry name" value="NAD(P)-binding Rossmann-fold domains"/>
    <property type="match status" value="1"/>
</dbReference>
<dbReference type="GO" id="GO:0004764">
    <property type="term" value="F:shikimate 3-dehydrogenase (NADP+) activity"/>
    <property type="evidence" value="ECO:0007669"/>
    <property type="project" value="UniProtKB-UniRule"/>
</dbReference>
<dbReference type="AlphaFoldDB" id="A0A2N5DUI8"/>
<feature type="binding site" evidence="8">
    <location>
        <position position="215"/>
    </location>
    <ligand>
        <name>shikimate</name>
        <dbReference type="ChEBI" id="CHEBI:36208"/>
    </ligand>
</feature>
<dbReference type="InterPro" id="IPR046346">
    <property type="entry name" value="Aminoacid_DH-like_N_sf"/>
</dbReference>
<reference evidence="12 13" key="1">
    <citation type="submission" date="2017-12" db="EMBL/GenBank/DDBJ databases">
        <title>Characterization of six clinical isolates of Enterochimera gen. nov., a novel genus of the Yersiniaciae family and the three species Enterochimera arupensis sp. nov., Enterochimera coloradensis sp. nov, and Enterochimera californica sp. nov.</title>
        <authorList>
            <person name="Rossi A."/>
            <person name="Fisher M."/>
        </authorList>
    </citation>
    <scope>NUCLEOTIDE SEQUENCE [LARGE SCALE GENOMIC DNA]</scope>
    <source>
        <strain evidence="13">2016-Iso4</strain>
    </source>
</reference>
<dbReference type="InterPro" id="IPR011342">
    <property type="entry name" value="Shikimate_DH"/>
</dbReference>
<dbReference type="HAMAP" id="MF_00222">
    <property type="entry name" value="Shikimate_DH_AroE"/>
    <property type="match status" value="1"/>
</dbReference>
<evidence type="ECO:0000313" key="12">
    <source>
        <dbReference type="EMBL" id="PLR30428.1"/>
    </source>
</evidence>
<keyword evidence="4 8" id="KW-0521">NADP</keyword>
<dbReference type="InterPro" id="IPR041121">
    <property type="entry name" value="SDH_C"/>
</dbReference>
<dbReference type="NCBIfam" id="TIGR00507">
    <property type="entry name" value="aroE"/>
    <property type="match status" value="1"/>
</dbReference>
<evidence type="ECO:0000313" key="13">
    <source>
        <dbReference type="Proteomes" id="UP000234503"/>
    </source>
</evidence>
<gene>
    <name evidence="8" type="primary">aroE</name>
    <name evidence="12" type="ORF">CYR32_18975</name>
</gene>
<feature type="binding site" evidence="8">
    <location>
        <begin position="126"/>
        <end position="130"/>
    </location>
    <ligand>
        <name>NADP(+)</name>
        <dbReference type="ChEBI" id="CHEBI:58349"/>
    </ligand>
</feature>
<comment type="pathway">
    <text evidence="1 8">Metabolic intermediate biosynthesis; chorismate biosynthesis; chorismate from D-erythrose 4-phosphate and phosphoenolpyruvate: step 4/7.</text>
</comment>
<keyword evidence="13" id="KW-1185">Reference proteome</keyword>
<feature type="binding site" evidence="8">
    <location>
        <position position="86"/>
    </location>
    <ligand>
        <name>shikimate</name>
        <dbReference type="ChEBI" id="CHEBI:36208"/>
    </ligand>
</feature>
<organism evidence="12 13">
    <name type="scientific">Chimaeribacter coloradensis</name>
    <dbReference type="NCBI Taxonomy" id="2060068"/>
    <lineage>
        <taxon>Bacteria</taxon>
        <taxon>Pseudomonadati</taxon>
        <taxon>Pseudomonadota</taxon>
        <taxon>Gammaproteobacteria</taxon>
        <taxon>Enterobacterales</taxon>
        <taxon>Yersiniaceae</taxon>
        <taxon>Chimaeribacter</taxon>
    </lineage>
</organism>
<dbReference type="GO" id="GO:0009073">
    <property type="term" value="P:aromatic amino acid family biosynthetic process"/>
    <property type="evidence" value="ECO:0007669"/>
    <property type="project" value="UniProtKB-KW"/>
</dbReference>
<dbReference type="GO" id="GO:0050661">
    <property type="term" value="F:NADP binding"/>
    <property type="evidence" value="ECO:0007669"/>
    <property type="project" value="InterPro"/>
</dbReference>
<evidence type="ECO:0000256" key="3">
    <source>
        <dbReference type="ARBA" id="ARBA00022605"/>
    </source>
</evidence>
<evidence type="ECO:0000256" key="6">
    <source>
        <dbReference type="ARBA" id="ARBA00023141"/>
    </source>
</evidence>
<dbReference type="InterPro" id="IPR013708">
    <property type="entry name" value="Shikimate_DH-bd_N"/>
</dbReference>
<dbReference type="SUPFAM" id="SSF53223">
    <property type="entry name" value="Aminoacid dehydrogenase-like, N-terminal domain"/>
    <property type="match status" value="1"/>
</dbReference>
<feature type="binding site" evidence="8">
    <location>
        <begin position="14"/>
        <end position="16"/>
    </location>
    <ligand>
        <name>shikimate</name>
        <dbReference type="ChEBI" id="CHEBI:36208"/>
    </ligand>
</feature>
<protein>
    <recommendedName>
        <fullName evidence="2 8">Shikimate dehydrogenase (NADP(+))</fullName>
        <shortName evidence="8">SDH</shortName>
        <ecNumber evidence="2 8">1.1.1.25</ecNumber>
    </recommendedName>
</protein>
<feature type="binding site" evidence="8">
    <location>
        <position position="244"/>
    </location>
    <ligand>
        <name>shikimate</name>
        <dbReference type="ChEBI" id="CHEBI:36208"/>
    </ligand>
</feature>
<comment type="caution">
    <text evidence="12">The sequence shown here is derived from an EMBL/GenBank/DDBJ whole genome shotgun (WGS) entry which is preliminary data.</text>
</comment>
<evidence type="ECO:0000256" key="5">
    <source>
        <dbReference type="ARBA" id="ARBA00023002"/>
    </source>
</evidence>